<dbReference type="EMBL" id="JAADJU010000001">
    <property type="protein sequence ID" value="NMP25650.1"/>
    <property type="molecule type" value="Genomic_DNA"/>
</dbReference>
<accession>A0A848MEW1</accession>
<organism evidence="2 3">
    <name type="scientific">Rouxiella aceris</name>
    <dbReference type="NCBI Taxonomy" id="2703884"/>
    <lineage>
        <taxon>Bacteria</taxon>
        <taxon>Pseudomonadati</taxon>
        <taxon>Pseudomonadota</taxon>
        <taxon>Gammaproteobacteria</taxon>
        <taxon>Enterobacterales</taxon>
        <taxon>Yersiniaceae</taxon>
        <taxon>Rouxiella</taxon>
    </lineage>
</organism>
<evidence type="ECO:0000313" key="2">
    <source>
        <dbReference type="EMBL" id="NMP25650.1"/>
    </source>
</evidence>
<dbReference type="Proteomes" id="UP000585363">
    <property type="component" value="Unassembled WGS sequence"/>
</dbReference>
<gene>
    <name evidence="2" type="ORF">GW590_01975</name>
</gene>
<sequence>MRLTNKLIKLPILIVGSLAISSLCYAATSDTTSPDSVQTLSARDASLSPVQWSPNELSQIIKADDLHIAPFREDGKTYGTPTWIWCVEVDGNLYVRAYNGQRSSWYQAALREKAGKIVAAGMTKEVRFESVQGDINTQIDNAYKEKYQGSGYLNHMITGGSRNATIKIVPLKINSAS</sequence>
<reference evidence="2 3" key="1">
    <citation type="submission" date="2020-01" db="EMBL/GenBank/DDBJ databases">
        <authorList>
            <person name="Lee S.D."/>
        </authorList>
    </citation>
    <scope>NUCLEOTIDE SEQUENCE [LARGE SCALE GENOMIC DNA]</scope>
    <source>
        <strain evidence="2 3">SAP-1</strain>
    </source>
</reference>
<keyword evidence="3" id="KW-1185">Reference proteome</keyword>
<feature type="signal peptide" evidence="1">
    <location>
        <begin position="1"/>
        <end position="26"/>
    </location>
</feature>
<dbReference type="AlphaFoldDB" id="A0A848MEW1"/>
<evidence type="ECO:0000256" key="1">
    <source>
        <dbReference type="SAM" id="SignalP"/>
    </source>
</evidence>
<comment type="caution">
    <text evidence="2">The sequence shown here is derived from an EMBL/GenBank/DDBJ whole genome shotgun (WGS) entry which is preliminary data.</text>
</comment>
<dbReference type="RefSeq" id="WP_169401334.1">
    <property type="nucleotide sequence ID" value="NZ_JAADJU010000001.1"/>
</dbReference>
<dbReference type="InterPro" id="IPR016888">
    <property type="entry name" value="UCP028498"/>
</dbReference>
<dbReference type="Pfam" id="PF10012">
    <property type="entry name" value="DUF2255"/>
    <property type="match status" value="1"/>
</dbReference>
<protein>
    <submittedName>
        <fullName evidence="2">DUF2255 family protein</fullName>
    </submittedName>
</protein>
<evidence type="ECO:0000313" key="3">
    <source>
        <dbReference type="Proteomes" id="UP000585363"/>
    </source>
</evidence>
<proteinExistence type="predicted"/>
<keyword evidence="1" id="KW-0732">Signal</keyword>
<name>A0A848MEW1_9GAMM</name>
<reference evidence="2 3" key="2">
    <citation type="submission" date="2020-06" db="EMBL/GenBank/DDBJ databases">
        <title>Polyphasic characterization of a Rahnella strain isolated from tree sap.</title>
        <authorList>
            <person name="Kim I.S."/>
        </authorList>
    </citation>
    <scope>NUCLEOTIDE SEQUENCE [LARGE SCALE GENOMIC DNA]</scope>
    <source>
        <strain evidence="2 3">SAP-1</strain>
    </source>
</reference>
<feature type="chain" id="PRO_5032967624" evidence="1">
    <location>
        <begin position="27"/>
        <end position="177"/>
    </location>
</feature>